<dbReference type="InterPro" id="IPR028992">
    <property type="entry name" value="Hedgehog/Intein_dom"/>
</dbReference>
<dbReference type="EMBL" id="JAHRWL010000001">
    <property type="protein sequence ID" value="MBV2359534.1"/>
    <property type="molecule type" value="Genomic_DNA"/>
</dbReference>
<accession>A0ABS6N698</accession>
<organism evidence="2 3">
    <name type="scientific">Thalassococcus arenae</name>
    <dbReference type="NCBI Taxonomy" id="2851652"/>
    <lineage>
        <taxon>Bacteria</taxon>
        <taxon>Pseudomonadati</taxon>
        <taxon>Pseudomonadota</taxon>
        <taxon>Alphaproteobacteria</taxon>
        <taxon>Rhodobacterales</taxon>
        <taxon>Roseobacteraceae</taxon>
        <taxon>Thalassococcus</taxon>
    </lineage>
</organism>
<evidence type="ECO:0000313" key="2">
    <source>
        <dbReference type="EMBL" id="MBV2359534.1"/>
    </source>
</evidence>
<dbReference type="Pfam" id="PF13403">
    <property type="entry name" value="Hint_2"/>
    <property type="match status" value="1"/>
</dbReference>
<evidence type="ECO:0000313" key="3">
    <source>
        <dbReference type="Proteomes" id="UP001166293"/>
    </source>
</evidence>
<keyword evidence="3" id="KW-1185">Reference proteome</keyword>
<comment type="caution">
    <text evidence="2">The sequence shown here is derived from an EMBL/GenBank/DDBJ whole genome shotgun (WGS) entry which is preliminary data.</text>
</comment>
<reference evidence="2" key="1">
    <citation type="submission" date="2021-06" db="EMBL/GenBank/DDBJ databases">
        <title>Thalassococcus sp. CAU 1522 isolated from sea sand, Republic of Korea.</title>
        <authorList>
            <person name="Kim W."/>
        </authorList>
    </citation>
    <scope>NUCLEOTIDE SEQUENCE</scope>
    <source>
        <strain evidence="2">CAU 1522</strain>
    </source>
</reference>
<sequence>MGTGYQGTFVISWSQTELDGLKAAPPSSLSVGAIWTWSGDVVRVDGPSSVLRLNRAEGEAELRKRAARMVRRLVGAAVTDTMRPDEIDIAHPLADSSFVVTDGTQSFTVTLIEVGPGVRPLLMFLDEMPPKNRDLWIVHHNLEARTDHASAETAGGVICFTPGTRIATPNGLVAVEDLREGDMVQTKDSGSQEIQWIGSRHMTGARLFAMPRLRPIRIRAGAFGIAQPDHEFLVSPEHRMLVRGAVAKSLFNTPEVLVAAKDLVNGDSIVHDLLVREVTYVHLMLPRHEVVFANGVETESFHPANTALGTIASDDRARLQKRLPQVAENPHCYGAYARRNLSSSEAAILLHEAA</sequence>
<proteinExistence type="predicted"/>
<feature type="domain" description="Hedgehog/Intein (Hint)" evidence="1">
    <location>
        <begin position="158"/>
        <end position="304"/>
    </location>
</feature>
<dbReference type="RefSeq" id="WP_217777337.1">
    <property type="nucleotide sequence ID" value="NZ_JAHRWL010000001.1"/>
</dbReference>
<dbReference type="Proteomes" id="UP001166293">
    <property type="component" value="Unassembled WGS sequence"/>
</dbReference>
<dbReference type="InterPro" id="IPR006141">
    <property type="entry name" value="Intein_N"/>
</dbReference>
<dbReference type="CDD" id="cd00081">
    <property type="entry name" value="Hint"/>
    <property type="match status" value="1"/>
</dbReference>
<dbReference type="PROSITE" id="PS50817">
    <property type="entry name" value="INTEIN_N_TER"/>
    <property type="match status" value="1"/>
</dbReference>
<evidence type="ECO:0000259" key="1">
    <source>
        <dbReference type="Pfam" id="PF13403"/>
    </source>
</evidence>
<protein>
    <submittedName>
        <fullName evidence="2">Hint domain-containing protein</fullName>
    </submittedName>
</protein>
<name>A0ABS6N698_9RHOB</name>
<gene>
    <name evidence="2" type="ORF">KUH32_07100</name>
</gene>